<evidence type="ECO:0000259" key="1">
    <source>
        <dbReference type="SMART" id="SM00422"/>
    </source>
</evidence>
<dbReference type="InterPro" id="IPR009061">
    <property type="entry name" value="DNA-bd_dom_put_sf"/>
</dbReference>
<reference evidence="2 3" key="1">
    <citation type="journal article" date="2015" name="Microbiome">
        <title>Genomic resolution of linkages in carbon, nitrogen, and sulfur cycling among widespread estuary sediment bacteria.</title>
        <authorList>
            <person name="Baker B.J."/>
            <person name="Lazar C.S."/>
            <person name="Teske A.P."/>
            <person name="Dick G.J."/>
        </authorList>
    </citation>
    <scope>NUCLEOTIDE SEQUENCE [LARGE SCALE GENOMIC DNA]</scope>
    <source>
        <strain evidence="2">DG_54_3</strain>
    </source>
</reference>
<organism evidence="2 3">
    <name type="scientific">candidate division WOR-1 bacterium DG_54_3</name>
    <dbReference type="NCBI Taxonomy" id="1703775"/>
    <lineage>
        <taxon>Bacteria</taxon>
        <taxon>Bacillati</taxon>
        <taxon>Saganbacteria</taxon>
    </lineage>
</organism>
<dbReference type="GO" id="GO:0003677">
    <property type="term" value="F:DNA binding"/>
    <property type="evidence" value="ECO:0007669"/>
    <property type="project" value="InterPro"/>
</dbReference>
<dbReference type="EMBL" id="LIZX01000009">
    <property type="protein sequence ID" value="KPJ70052.1"/>
    <property type="molecule type" value="Genomic_DNA"/>
</dbReference>
<dbReference type="AlphaFoldDB" id="A0A0S7Y5Y8"/>
<evidence type="ECO:0000313" key="2">
    <source>
        <dbReference type="EMBL" id="KPJ70052.1"/>
    </source>
</evidence>
<dbReference type="SMART" id="SM00422">
    <property type="entry name" value="HTH_MERR"/>
    <property type="match status" value="1"/>
</dbReference>
<dbReference type="GO" id="GO:0006355">
    <property type="term" value="P:regulation of DNA-templated transcription"/>
    <property type="evidence" value="ECO:0007669"/>
    <property type="project" value="InterPro"/>
</dbReference>
<dbReference type="Proteomes" id="UP000051861">
    <property type="component" value="Unassembled WGS sequence"/>
</dbReference>
<name>A0A0S7Y5Y8_UNCSA</name>
<dbReference type="SUPFAM" id="SSF46955">
    <property type="entry name" value="Putative DNA-binding domain"/>
    <property type="match status" value="1"/>
</dbReference>
<gene>
    <name evidence="2" type="ORF">AMJ44_01075</name>
</gene>
<comment type="caution">
    <text evidence="2">The sequence shown here is derived from an EMBL/GenBank/DDBJ whole genome shotgun (WGS) entry which is preliminary data.</text>
</comment>
<feature type="domain" description="HTH merR-type" evidence="1">
    <location>
        <begin position="12"/>
        <end position="82"/>
    </location>
</feature>
<accession>A0A0S7Y5Y8</accession>
<dbReference type="Pfam" id="PF13411">
    <property type="entry name" value="MerR_1"/>
    <property type="match status" value="1"/>
</dbReference>
<proteinExistence type="predicted"/>
<dbReference type="InterPro" id="IPR000551">
    <property type="entry name" value="MerR-type_HTH_dom"/>
</dbReference>
<evidence type="ECO:0000313" key="3">
    <source>
        <dbReference type="Proteomes" id="UP000051861"/>
    </source>
</evidence>
<sequence>MKSDKAPEKLVYRLDEISRMTNLDPKVIDTWEREFYFIHAGQTAAGHKIFRRKDLAIILRLKELLENEGLTLAGAKRRIEEEFGLKSPAPVHSDRLKKVLYDVREQLKDIAAALDKK</sequence>
<protein>
    <recommendedName>
        <fullName evidence="1">HTH merR-type domain-containing protein</fullName>
    </recommendedName>
</protein>
<dbReference type="Gene3D" id="1.10.1660.10">
    <property type="match status" value="1"/>
</dbReference>